<feature type="signal peptide" evidence="1">
    <location>
        <begin position="1"/>
        <end position="19"/>
    </location>
</feature>
<evidence type="ECO:0000313" key="2">
    <source>
        <dbReference type="EMBL" id="SEQ45122.1"/>
    </source>
</evidence>
<gene>
    <name evidence="2" type="ORF">SAMN04488089_103173</name>
</gene>
<dbReference type="RefSeq" id="WP_041889479.1">
    <property type="nucleotide sequence ID" value="NZ_CP010817.1"/>
</dbReference>
<feature type="chain" id="PRO_5042545405" evidence="1">
    <location>
        <begin position="20"/>
        <end position="210"/>
    </location>
</feature>
<evidence type="ECO:0000256" key="1">
    <source>
        <dbReference type="SAM" id="SignalP"/>
    </source>
</evidence>
<dbReference type="AlphaFoldDB" id="A0AAJ5BD87"/>
<evidence type="ECO:0000313" key="3">
    <source>
        <dbReference type="Proteomes" id="UP000183496"/>
    </source>
</evidence>
<accession>A0AAJ5BD87</accession>
<proteinExistence type="predicted"/>
<dbReference type="EMBL" id="FOFY01000003">
    <property type="protein sequence ID" value="SEQ45122.1"/>
    <property type="molecule type" value="Genomic_DNA"/>
</dbReference>
<dbReference type="KEGG" id="mpw:MPR_0851"/>
<name>A0AAJ5BD87_MYRPR</name>
<comment type="caution">
    <text evidence="2">The sequence shown here is derived from an EMBL/GenBank/DDBJ whole genome shotgun (WGS) entry which is preliminary data.</text>
</comment>
<protein>
    <submittedName>
        <fullName evidence="2">Uncharacterized protein</fullName>
    </submittedName>
</protein>
<keyword evidence="1" id="KW-0732">Signal</keyword>
<organism evidence="2 3">
    <name type="scientific">Myroides profundi</name>
    <dbReference type="NCBI Taxonomy" id="480520"/>
    <lineage>
        <taxon>Bacteria</taxon>
        <taxon>Pseudomonadati</taxon>
        <taxon>Bacteroidota</taxon>
        <taxon>Flavobacteriia</taxon>
        <taxon>Flavobacteriales</taxon>
        <taxon>Flavobacteriaceae</taxon>
        <taxon>Myroides</taxon>
    </lineage>
</organism>
<dbReference type="Proteomes" id="UP000183496">
    <property type="component" value="Unassembled WGS sequence"/>
</dbReference>
<reference evidence="2 3" key="1">
    <citation type="submission" date="2016-10" db="EMBL/GenBank/DDBJ databases">
        <authorList>
            <person name="Varghese N."/>
            <person name="Submissions S."/>
        </authorList>
    </citation>
    <scope>NUCLEOTIDE SEQUENCE [LARGE SCALE GENOMIC DNA]</scope>
    <source>
        <strain evidence="3">DSM 19823 / KCTC 23066 / CCTCC M 208030 / D25</strain>
    </source>
</reference>
<keyword evidence="3" id="KW-1185">Reference proteome</keyword>
<sequence length="210" mass="24239">MNKTLLALAFLCFSLNSIAQINQRLKPKDQKFKDIIEELGNPLEGTPKMIINYMGDKTGSYLWFFNERKAIKPSYLSNKPTDILSGIYIEDHGGILEKIKFKDYAEGLAQPEFLYDYCIVTDIDRDGKPEFYLTYFMNSDGLDAKPLKVIIYTAKANSYELYKSKVTAYIPYQEEDKYHIEEDNNFKQLPATIKKKALSILAEVKNKNIL</sequence>